<organism evidence="2">
    <name type="scientific">Ganoderma boninense</name>
    <dbReference type="NCBI Taxonomy" id="34458"/>
    <lineage>
        <taxon>Eukaryota</taxon>
        <taxon>Fungi</taxon>
        <taxon>Dikarya</taxon>
        <taxon>Basidiomycota</taxon>
        <taxon>Agaricomycotina</taxon>
        <taxon>Agaricomycetes</taxon>
        <taxon>Polyporales</taxon>
        <taxon>Polyporaceae</taxon>
        <taxon>Ganoderma</taxon>
    </lineage>
</organism>
<dbReference type="EMBL" id="LR724681">
    <property type="protein sequence ID" value="VWO95290.1"/>
    <property type="molecule type" value="Genomic_DNA"/>
</dbReference>
<protein>
    <submittedName>
        <fullName evidence="2">Carn_acyltransf domain-containing protein</fullName>
    </submittedName>
</protein>
<feature type="region of interest" description="Disordered" evidence="1">
    <location>
        <begin position="30"/>
        <end position="111"/>
    </location>
</feature>
<dbReference type="AlphaFoldDB" id="A0A5K1JUA9"/>
<feature type="compositionally biased region" description="Low complexity" evidence="1">
    <location>
        <begin position="51"/>
        <end position="88"/>
    </location>
</feature>
<accession>A0A5K1JUA9</accession>
<reference evidence="2" key="1">
    <citation type="submission" date="2019-10" db="EMBL/GenBank/DDBJ databases">
        <authorList>
            <person name="Nor Muhammad N."/>
        </authorList>
    </citation>
    <scope>NUCLEOTIDE SEQUENCE</scope>
</reference>
<name>A0A5K1JUA9_9APHY</name>
<evidence type="ECO:0000256" key="1">
    <source>
        <dbReference type="SAM" id="MobiDB-lite"/>
    </source>
</evidence>
<evidence type="ECO:0000313" key="2">
    <source>
        <dbReference type="EMBL" id="VWO95290.1"/>
    </source>
</evidence>
<feature type="compositionally biased region" description="Basic and acidic residues" evidence="1">
    <location>
        <begin position="89"/>
        <end position="105"/>
    </location>
</feature>
<proteinExistence type="predicted"/>
<gene>
    <name evidence="2" type="primary">A7F6V9</name>
</gene>
<sequence length="111" mass="11966">MQRYSNPEVFLCPYYNVPGISNPKMSMAKEGVDKALPSSPASAIPQGLIRLTTRAPARSSASTPSSSPSSSRDNSLSPEPSSSLAPDAPRSDSERKADDYERIFDEMIDAE</sequence>